<evidence type="ECO:0000256" key="1">
    <source>
        <dbReference type="ARBA" id="ARBA00022763"/>
    </source>
</evidence>
<dbReference type="InterPro" id="IPR036388">
    <property type="entry name" value="WH-like_DNA-bd_sf"/>
</dbReference>
<evidence type="ECO:0000259" key="2">
    <source>
        <dbReference type="Pfam" id="PF01035"/>
    </source>
</evidence>
<keyword evidence="1" id="KW-0227">DNA damage</keyword>
<dbReference type="PANTHER" id="PTHR42942:SF1">
    <property type="entry name" value="ALKYLTRANSFERASE-LIKE PROTEIN 1"/>
    <property type="match status" value="1"/>
</dbReference>
<dbReference type="CDD" id="cd06445">
    <property type="entry name" value="ATase"/>
    <property type="match status" value="1"/>
</dbReference>
<evidence type="ECO:0000313" key="4">
    <source>
        <dbReference type="Proteomes" id="UP000287156"/>
    </source>
</evidence>
<comment type="caution">
    <text evidence="3">The sequence shown here is derived from an EMBL/GenBank/DDBJ whole genome shotgun (WGS) entry which is preliminary data.</text>
</comment>
<dbReference type="GO" id="GO:0006281">
    <property type="term" value="P:DNA repair"/>
    <property type="evidence" value="ECO:0007669"/>
    <property type="project" value="InterPro"/>
</dbReference>
<sequence length="109" mass="12454">MEDFTEKVINAILEIPSGRVASYGQIAAIAGNQRGARQVGRILHSMSAKYDLPWQRVVNAQGYIVLFKADRQRELLEKEGVEVDSRGRIDMEKFRWEGPADNDMDWMRG</sequence>
<dbReference type="GO" id="GO:0003824">
    <property type="term" value="F:catalytic activity"/>
    <property type="evidence" value="ECO:0007669"/>
    <property type="project" value="InterPro"/>
</dbReference>
<keyword evidence="4" id="KW-1185">Reference proteome</keyword>
<dbReference type="InterPro" id="IPR014048">
    <property type="entry name" value="MethylDNA_cys_MeTrfase_DNA-bd"/>
</dbReference>
<dbReference type="PANTHER" id="PTHR42942">
    <property type="entry name" value="6-O-METHYLGUANINE DNA METHYLTRANSFERASE"/>
    <property type="match status" value="1"/>
</dbReference>
<dbReference type="EMBL" id="QYTV02000011">
    <property type="protein sequence ID" value="RST71867.1"/>
    <property type="molecule type" value="Genomic_DNA"/>
</dbReference>
<name>A0A429XUP3_9BACI</name>
<dbReference type="AlphaFoldDB" id="A0A429XUP3"/>
<dbReference type="Proteomes" id="UP000287156">
    <property type="component" value="Unassembled WGS sequence"/>
</dbReference>
<dbReference type="Gene3D" id="1.10.10.10">
    <property type="entry name" value="Winged helix-like DNA-binding domain superfamily/Winged helix DNA-binding domain"/>
    <property type="match status" value="1"/>
</dbReference>
<evidence type="ECO:0000313" key="3">
    <source>
        <dbReference type="EMBL" id="RST71867.1"/>
    </source>
</evidence>
<gene>
    <name evidence="3" type="ORF">D4T97_018350</name>
</gene>
<protein>
    <submittedName>
        <fullName evidence="3">MGMT family protein</fullName>
    </submittedName>
</protein>
<proteinExistence type="predicted"/>
<dbReference type="InterPro" id="IPR036217">
    <property type="entry name" value="MethylDNA_cys_MeTrfase_DNAb"/>
</dbReference>
<accession>A0A429XUP3</accession>
<dbReference type="SUPFAM" id="SSF46767">
    <property type="entry name" value="Methylated DNA-protein cysteine methyltransferase, C-terminal domain"/>
    <property type="match status" value="1"/>
</dbReference>
<reference evidence="3" key="1">
    <citation type="submission" date="2018-12" db="EMBL/GenBank/DDBJ databases">
        <authorList>
            <person name="Sun L."/>
            <person name="Chen Z."/>
        </authorList>
    </citation>
    <scope>NUCLEOTIDE SEQUENCE [LARGE SCALE GENOMIC DNA]</scope>
    <source>
        <strain evidence="3">3-2-2</strain>
    </source>
</reference>
<dbReference type="InterPro" id="IPR052520">
    <property type="entry name" value="ATL_DNA_repair"/>
</dbReference>
<dbReference type="RefSeq" id="WP_126052216.1">
    <property type="nucleotide sequence ID" value="NZ_QYTV02000011.1"/>
</dbReference>
<dbReference type="OrthoDB" id="9789813at2"/>
<feature type="domain" description="Methylated-DNA-[protein]-cysteine S-methyltransferase DNA binding" evidence="2">
    <location>
        <begin position="3"/>
        <end position="81"/>
    </location>
</feature>
<organism evidence="3 4">
    <name type="scientific">Siminovitchia acidinfaciens</name>
    <dbReference type="NCBI Taxonomy" id="2321395"/>
    <lineage>
        <taxon>Bacteria</taxon>
        <taxon>Bacillati</taxon>
        <taxon>Bacillota</taxon>
        <taxon>Bacilli</taxon>
        <taxon>Bacillales</taxon>
        <taxon>Bacillaceae</taxon>
        <taxon>Siminovitchia</taxon>
    </lineage>
</organism>
<dbReference type="Pfam" id="PF01035">
    <property type="entry name" value="DNA_binding_1"/>
    <property type="match status" value="1"/>
</dbReference>